<gene>
    <name evidence="2" type="ORF">BB561_003559</name>
</gene>
<dbReference type="Pfam" id="PF05794">
    <property type="entry name" value="Tcp11"/>
    <property type="match status" value="1"/>
</dbReference>
<dbReference type="Proteomes" id="UP000245383">
    <property type="component" value="Unassembled WGS sequence"/>
</dbReference>
<dbReference type="InterPro" id="IPR008862">
    <property type="entry name" value="Tcp11"/>
</dbReference>
<dbReference type="EMBL" id="MBFR01000145">
    <property type="protein sequence ID" value="PVU92885.1"/>
    <property type="molecule type" value="Genomic_DNA"/>
</dbReference>
<dbReference type="STRING" id="133385.A0A2T9YKN3"/>
<evidence type="ECO:0000256" key="1">
    <source>
        <dbReference type="ARBA" id="ARBA00010954"/>
    </source>
</evidence>
<comment type="caution">
    <text evidence="2">The sequence shown here is derived from an EMBL/GenBank/DDBJ whole genome shotgun (WGS) entry which is preliminary data.</text>
</comment>
<name>A0A2T9YKN3_9FUNG</name>
<accession>A0A2T9YKN3</accession>
<dbReference type="OrthoDB" id="10552702at2759"/>
<evidence type="ECO:0000313" key="2">
    <source>
        <dbReference type="EMBL" id="PVU92885.1"/>
    </source>
</evidence>
<comment type="similarity">
    <text evidence="1">Belongs to the TCP11 family.</text>
</comment>
<evidence type="ECO:0000313" key="3">
    <source>
        <dbReference type="Proteomes" id="UP000245383"/>
    </source>
</evidence>
<keyword evidence="3" id="KW-1185">Reference proteome</keyword>
<protein>
    <submittedName>
        <fullName evidence="2">Uncharacterized protein</fullName>
    </submittedName>
</protein>
<dbReference type="AlphaFoldDB" id="A0A2T9YKN3"/>
<organism evidence="2 3">
    <name type="scientific">Smittium simulii</name>
    <dbReference type="NCBI Taxonomy" id="133385"/>
    <lineage>
        <taxon>Eukaryota</taxon>
        <taxon>Fungi</taxon>
        <taxon>Fungi incertae sedis</taxon>
        <taxon>Zoopagomycota</taxon>
        <taxon>Kickxellomycotina</taxon>
        <taxon>Harpellomycetes</taxon>
        <taxon>Harpellales</taxon>
        <taxon>Legeriomycetaceae</taxon>
        <taxon>Smittium</taxon>
    </lineage>
</organism>
<reference evidence="2 3" key="1">
    <citation type="journal article" date="2018" name="MBio">
        <title>Comparative Genomics Reveals the Core Gene Toolbox for the Fungus-Insect Symbiosis.</title>
        <authorList>
            <person name="Wang Y."/>
            <person name="Stata M."/>
            <person name="Wang W."/>
            <person name="Stajich J.E."/>
            <person name="White M.M."/>
            <person name="Moncalvo J.M."/>
        </authorList>
    </citation>
    <scope>NUCLEOTIDE SEQUENCE [LARGE SCALE GENOMIC DNA]</scope>
    <source>
        <strain evidence="2 3">SWE-8-4</strain>
    </source>
</reference>
<sequence>MQQQKARKVSQIQPVKNFELFALALKNWASFQLTKKSFEKLTFESASKIIMKDDILNAAGTLVSTLLYYGDLSQQQKNIIGRGKMLLTSIMISAMKQEVLTSCTEFDSAVEVAANELTQLIELIVSTFVKLNFSCDLQILNFHLKSFREKYKNFSSIFIKWKDIDKSISLAQLKSQSAELNSFEGTLSTKFQYDQVSELVGLADKYNKIIKTRIDQFNGRLDSGSQHPFKGFVRKDDNIDFITRKKLKMSVNDVEIEYDPVLVHEFIFNPKASAVSKNSHFLQNLNHRYLQKPYKIDTSYYYSNVLSNDNYNIDVFYEIVQNFRSLIQKCIPDLKENSDHTDMYESIARKTNIQNKIEVNNFLNPSYVKFNIMASNIDIKSIFLYVIDKIYQVSAPIRDIETKTIEIEIKGVIKQGDINFNKKYLEISLKILKLLENVYFDLIGFYLESSSKFSEIQDVFSTQKSNFLIEKERMCFEHKYKIDSLTFNKELFIKNIESSIPNTVKWLRSVKSSLISRDSTSNLLFLLPNSTNSEISESPSSNISSLTPFKHLDNESIFKLSICSLIFEFNDASAVETLSLDQSRLKEIKFNINLIISVACILPLVEGYFEKKLLSKKKKVSDLLDSILCYNYNSNNGYGLDTKTHNDNISEKLQIENELIENLKLMLFDSIKENRNALKSKSVKPKEKSEKSSITQFVIPSSSQNNSPINKNLICNYNFEHNNSEKLLIPRSMPTEPLITECTSILDSQIQSQPKRQYIACLDDFYKDDIEEKEWLLQVKKVEKLLQACRVAFSHESPMYKLLKKRLFQHIQEFLVCGAHKDTPNGFNILETYISQTSNLLLYFAKLNYSIYSKIYTAIL</sequence>
<proteinExistence type="inferred from homology"/>